<evidence type="ECO:0000313" key="3">
    <source>
        <dbReference type="EMBL" id="GEU79684.1"/>
    </source>
</evidence>
<dbReference type="Pfam" id="PF17921">
    <property type="entry name" value="Integrase_H2C2"/>
    <property type="match status" value="1"/>
</dbReference>
<evidence type="ECO:0000259" key="2">
    <source>
        <dbReference type="PROSITE" id="PS50994"/>
    </source>
</evidence>
<dbReference type="PANTHER" id="PTHR45835">
    <property type="entry name" value="YALI0A06105P"/>
    <property type="match status" value="1"/>
</dbReference>
<accession>A0A6L2N542</accession>
<keyword evidence="3" id="KW-0695">RNA-directed DNA polymerase</keyword>
<name>A0A6L2N542_TANCI</name>
<dbReference type="EMBL" id="BKCJ010007923">
    <property type="protein sequence ID" value="GEU79684.1"/>
    <property type="molecule type" value="Genomic_DNA"/>
</dbReference>
<dbReference type="PANTHER" id="PTHR45835:SF99">
    <property type="entry name" value="CHROMO DOMAIN-CONTAINING PROTEIN-RELATED"/>
    <property type="match status" value="1"/>
</dbReference>
<keyword evidence="3" id="KW-0808">Transferase</keyword>
<gene>
    <name evidence="3" type="ORF">Tci_051662</name>
</gene>
<dbReference type="GO" id="GO:0003964">
    <property type="term" value="F:RNA-directed DNA polymerase activity"/>
    <property type="evidence" value="ECO:0007669"/>
    <property type="project" value="UniProtKB-KW"/>
</dbReference>
<protein>
    <submittedName>
        <fullName evidence="3">Reverse transcriptase domain-containing protein</fullName>
    </submittedName>
</protein>
<organism evidence="3">
    <name type="scientific">Tanacetum cinerariifolium</name>
    <name type="common">Dalmatian daisy</name>
    <name type="synonym">Chrysanthemum cinerariifolium</name>
    <dbReference type="NCBI Taxonomy" id="118510"/>
    <lineage>
        <taxon>Eukaryota</taxon>
        <taxon>Viridiplantae</taxon>
        <taxon>Streptophyta</taxon>
        <taxon>Embryophyta</taxon>
        <taxon>Tracheophyta</taxon>
        <taxon>Spermatophyta</taxon>
        <taxon>Magnoliopsida</taxon>
        <taxon>eudicotyledons</taxon>
        <taxon>Gunneridae</taxon>
        <taxon>Pentapetalae</taxon>
        <taxon>asterids</taxon>
        <taxon>campanulids</taxon>
        <taxon>Asterales</taxon>
        <taxon>Asteraceae</taxon>
        <taxon>Asteroideae</taxon>
        <taxon>Anthemideae</taxon>
        <taxon>Anthemidinae</taxon>
        <taxon>Tanacetum</taxon>
    </lineage>
</organism>
<dbReference type="SUPFAM" id="SSF53098">
    <property type="entry name" value="Ribonuclease H-like"/>
    <property type="match status" value="1"/>
</dbReference>
<dbReference type="GO" id="GO:0003676">
    <property type="term" value="F:nucleic acid binding"/>
    <property type="evidence" value="ECO:0007669"/>
    <property type="project" value="InterPro"/>
</dbReference>
<dbReference type="InterPro" id="IPR043128">
    <property type="entry name" value="Rev_trsase/Diguanyl_cyclase"/>
</dbReference>
<dbReference type="InterPro" id="IPR001584">
    <property type="entry name" value="Integrase_cat-core"/>
</dbReference>
<reference evidence="3" key="1">
    <citation type="journal article" date="2019" name="Sci. Rep.">
        <title>Draft genome of Tanacetum cinerariifolium, the natural source of mosquito coil.</title>
        <authorList>
            <person name="Yamashiro T."/>
            <person name="Shiraishi A."/>
            <person name="Satake H."/>
            <person name="Nakayama K."/>
        </authorList>
    </citation>
    <scope>NUCLEOTIDE SEQUENCE</scope>
</reference>
<dbReference type="InterPro" id="IPR041588">
    <property type="entry name" value="Integrase_H2C2"/>
</dbReference>
<keyword evidence="1" id="KW-0175">Coiled coil</keyword>
<dbReference type="AlphaFoldDB" id="A0A6L2N542"/>
<dbReference type="Pfam" id="PF17919">
    <property type="entry name" value="RT_RNaseH_2"/>
    <property type="match status" value="1"/>
</dbReference>
<dbReference type="Gene3D" id="3.30.420.10">
    <property type="entry name" value="Ribonuclease H-like superfamily/Ribonuclease H"/>
    <property type="match status" value="1"/>
</dbReference>
<sequence>MTKLTQKTLKFDWGEKEEVAFQQQKQKLCCAPILALPEGIEDFVVYCDALHKDLGVVFMQREKVIPYSSRQLKVHEKNYTTHDLELRAVVLNAQAEALKEEKVREENLNEMNKKFKTRVDEMHCIEKRSWWLNTKEEIATYVSRCLTCAKVKEKCQKSSRLLVQPEIPRWKWEKITMDFVTKLPKKSTCQDTIWVIIDCLTKSAHFLPMKEINLMEKLMRQYLKEMVSRHRMPVLIISDRDSRFTLHFWQSLQKALSTQLDMSMTYHPQTDGQSERTIQTLEDMLRACVIDFRKGCDRHLPLVEFLYNNSYHTSIKAASFDALYGRYDKMYHDLKKLYRWPNMKAKIATFVSRCLTCAKVKAECQKSSRLLVQPEIPHWKWEKITMYFVTKLPKMSTSQDTIWRMPVLIISDRDSRFTLHFWQLLQKAIAGHEYHTSIKAAPFEALYGRKCRSPIFWTKVGDSQLTRPEIIYEMTEKIIQIKSRIQATRDRQKSYADNRQKPLKFQVGDKVLLKVSPWKG</sequence>
<evidence type="ECO:0000256" key="1">
    <source>
        <dbReference type="SAM" id="Coils"/>
    </source>
</evidence>
<dbReference type="PROSITE" id="PS50994">
    <property type="entry name" value="INTEGRASE"/>
    <property type="match status" value="1"/>
</dbReference>
<dbReference type="InterPro" id="IPR043502">
    <property type="entry name" value="DNA/RNA_pol_sf"/>
</dbReference>
<feature type="domain" description="Integrase catalytic" evidence="2">
    <location>
        <begin position="164"/>
        <end position="327"/>
    </location>
</feature>
<keyword evidence="3" id="KW-0548">Nucleotidyltransferase</keyword>
<dbReference type="Gene3D" id="3.30.70.270">
    <property type="match status" value="1"/>
</dbReference>
<proteinExistence type="predicted"/>
<dbReference type="InterPro" id="IPR041577">
    <property type="entry name" value="RT_RNaseH_2"/>
</dbReference>
<dbReference type="GO" id="GO:0015074">
    <property type="term" value="P:DNA integration"/>
    <property type="evidence" value="ECO:0007669"/>
    <property type="project" value="InterPro"/>
</dbReference>
<dbReference type="SUPFAM" id="SSF56672">
    <property type="entry name" value="DNA/RNA polymerases"/>
    <property type="match status" value="1"/>
</dbReference>
<dbReference type="InterPro" id="IPR036397">
    <property type="entry name" value="RNaseH_sf"/>
</dbReference>
<comment type="caution">
    <text evidence="3">The sequence shown here is derived from an EMBL/GenBank/DDBJ whole genome shotgun (WGS) entry which is preliminary data.</text>
</comment>
<dbReference type="InterPro" id="IPR012337">
    <property type="entry name" value="RNaseH-like_sf"/>
</dbReference>
<feature type="coiled-coil region" evidence="1">
    <location>
        <begin position="81"/>
        <end position="118"/>
    </location>
</feature>